<gene>
    <name evidence="9" type="ORF">LS72_000365</name>
</gene>
<keyword evidence="7" id="KW-0732">Signal</keyword>
<reference evidence="9 10" key="1">
    <citation type="journal article" date="2014" name="Genome Announc.">
        <title>Draft genome sequences of eight enterohepatic helicobacter species isolated from both laboratory and wild rodents.</title>
        <authorList>
            <person name="Sheh A."/>
            <person name="Shen Z."/>
            <person name="Fox J.G."/>
        </authorList>
    </citation>
    <scope>NUCLEOTIDE SEQUENCE [LARGE SCALE GENOMIC DNA]</scope>
    <source>
        <strain evidence="9 10">MIT-03-7007</strain>
    </source>
</reference>
<dbReference type="CDD" id="cd13553">
    <property type="entry name" value="PBP2_NrtA_CpmA_like"/>
    <property type="match status" value="1"/>
</dbReference>
<evidence type="ECO:0000256" key="2">
    <source>
        <dbReference type="ARBA" id="ARBA00004418"/>
    </source>
</evidence>
<dbReference type="RefSeq" id="WP_052087236.1">
    <property type="nucleotide sequence ID" value="NZ_JRPC02000001.1"/>
</dbReference>
<keyword evidence="6" id="KW-0997">Cell inner membrane</keyword>
<sequence>MHRRKFLHLANTFFLSLSGLNALNAKDITIDFKGIKIGYLPITDHLLIIAKTFRNANFIPIKFASWSDLSEALRTKSIDGAFILTPLALKLASQKVKIKAILAAHRNGSALIVKKGLIQENNQPHIRSLKGLKIAIPSRFSTHYLLLADLLSQSNLTPNDIKLIDMSPPEMVSALKNKSIDGFIVAEPFGIAAQTNNIGDLFILSKDIIPNHICCLLTFHTEVLQNQKQAIMAITKDFLETALFIQKQPQKAADLSTKFLGQRPALIQNLLLQNDRVIYNNLAIKEEDITRTLLDMQKYKIENLHQNFEEFVDSNFIQNAFYESLENE</sequence>
<comment type="subcellular location">
    <subcellularLocation>
        <location evidence="1">Endomembrane system</location>
    </subcellularLocation>
    <subcellularLocation>
        <location evidence="2">Periplasm</location>
    </subcellularLocation>
</comment>
<keyword evidence="10" id="KW-1185">Reference proteome</keyword>
<keyword evidence="8" id="KW-0472">Membrane</keyword>
<keyword evidence="5" id="KW-1003">Cell membrane</keyword>
<dbReference type="Proteomes" id="UP000029920">
    <property type="component" value="Unassembled WGS sequence"/>
</dbReference>
<evidence type="ECO:0000313" key="10">
    <source>
        <dbReference type="Proteomes" id="UP000029920"/>
    </source>
</evidence>
<evidence type="ECO:0000256" key="1">
    <source>
        <dbReference type="ARBA" id="ARBA00004308"/>
    </source>
</evidence>
<dbReference type="PANTHER" id="PTHR30024">
    <property type="entry name" value="ALIPHATIC SULFONATES-BINDING PROTEIN-RELATED"/>
    <property type="match status" value="1"/>
</dbReference>
<dbReference type="EMBL" id="JRPC02000001">
    <property type="protein sequence ID" value="TLE17237.1"/>
    <property type="molecule type" value="Genomic_DNA"/>
</dbReference>
<comment type="caution">
    <text evidence="9">The sequence shown here is derived from an EMBL/GenBank/DDBJ whole genome shotgun (WGS) entry which is preliminary data.</text>
</comment>
<keyword evidence="4" id="KW-0813">Transport</keyword>
<evidence type="ECO:0000256" key="3">
    <source>
        <dbReference type="ARBA" id="ARBA00010742"/>
    </source>
</evidence>
<evidence type="ECO:0000256" key="8">
    <source>
        <dbReference type="ARBA" id="ARBA00023136"/>
    </source>
</evidence>
<accession>A0A4U8UJ04</accession>
<evidence type="ECO:0000256" key="7">
    <source>
        <dbReference type="ARBA" id="ARBA00022729"/>
    </source>
</evidence>
<organism evidence="9 10">
    <name type="scientific">Helicobacter apodemus</name>
    <dbReference type="NCBI Taxonomy" id="135569"/>
    <lineage>
        <taxon>Bacteria</taxon>
        <taxon>Pseudomonadati</taxon>
        <taxon>Campylobacterota</taxon>
        <taxon>Epsilonproteobacteria</taxon>
        <taxon>Campylobacterales</taxon>
        <taxon>Helicobacteraceae</taxon>
        <taxon>Helicobacter</taxon>
    </lineage>
</organism>
<dbReference type="Gene3D" id="3.40.190.10">
    <property type="entry name" value="Periplasmic binding protein-like II"/>
    <property type="match status" value="2"/>
</dbReference>
<evidence type="ECO:0000256" key="5">
    <source>
        <dbReference type="ARBA" id="ARBA00022475"/>
    </source>
</evidence>
<dbReference type="GO" id="GO:0042597">
    <property type="term" value="C:periplasmic space"/>
    <property type="evidence" value="ECO:0007669"/>
    <property type="project" value="UniProtKB-SubCell"/>
</dbReference>
<dbReference type="SUPFAM" id="SSF53850">
    <property type="entry name" value="Periplasmic binding protein-like II"/>
    <property type="match status" value="1"/>
</dbReference>
<name>A0A4U8UJ04_9HELI</name>
<evidence type="ECO:0000313" key="9">
    <source>
        <dbReference type="EMBL" id="TLE17237.1"/>
    </source>
</evidence>
<comment type="similarity">
    <text evidence="3">Belongs to the bacterial solute-binding protein SsuA/TauA family.</text>
</comment>
<proteinExistence type="inferred from homology"/>
<dbReference type="GO" id="GO:0012505">
    <property type="term" value="C:endomembrane system"/>
    <property type="evidence" value="ECO:0007669"/>
    <property type="project" value="UniProtKB-SubCell"/>
</dbReference>
<dbReference type="Pfam" id="PF13379">
    <property type="entry name" value="NMT1_2"/>
    <property type="match status" value="1"/>
</dbReference>
<evidence type="ECO:0000256" key="4">
    <source>
        <dbReference type="ARBA" id="ARBA00022448"/>
    </source>
</evidence>
<dbReference type="AlphaFoldDB" id="A0A4U8UJ04"/>
<dbReference type="InterPro" id="IPR044527">
    <property type="entry name" value="NrtA/CpmA_ABC-bd_dom"/>
</dbReference>
<evidence type="ECO:0000256" key="6">
    <source>
        <dbReference type="ARBA" id="ARBA00022519"/>
    </source>
</evidence>
<dbReference type="PANTHER" id="PTHR30024:SF47">
    <property type="entry name" value="TAURINE-BINDING PERIPLASMIC PROTEIN"/>
    <property type="match status" value="1"/>
</dbReference>
<protein>
    <submittedName>
        <fullName evidence="9">ABC transporter substrate-binding protein</fullName>
    </submittedName>
</protein>